<gene>
    <name evidence="6" type="ORF">MIAR_06960</name>
</gene>
<dbReference type="CDD" id="cd06267">
    <property type="entry name" value="PBP1_LacI_sugar_binding-like"/>
    <property type="match status" value="1"/>
</dbReference>
<dbReference type="PRINTS" id="PR00036">
    <property type="entry name" value="HTHLACI"/>
</dbReference>
<dbReference type="SMART" id="SM00354">
    <property type="entry name" value="HTH_LACI"/>
    <property type="match status" value="1"/>
</dbReference>
<dbReference type="Gene3D" id="1.10.260.40">
    <property type="entry name" value="lambda repressor-like DNA-binding domains"/>
    <property type="match status" value="1"/>
</dbReference>
<feature type="region of interest" description="Disordered" evidence="4">
    <location>
        <begin position="1"/>
        <end position="22"/>
    </location>
</feature>
<dbReference type="InterPro" id="IPR046335">
    <property type="entry name" value="LacI/GalR-like_sensor"/>
</dbReference>
<dbReference type="InterPro" id="IPR010982">
    <property type="entry name" value="Lambda_DNA-bd_dom_sf"/>
</dbReference>
<evidence type="ECO:0000259" key="5">
    <source>
        <dbReference type="PROSITE" id="PS50932"/>
    </source>
</evidence>
<dbReference type="Proteomes" id="UP001165068">
    <property type="component" value="Unassembled WGS sequence"/>
</dbReference>
<feature type="domain" description="HTH lacI-type" evidence="5">
    <location>
        <begin position="25"/>
        <end position="79"/>
    </location>
</feature>
<reference evidence="6" key="1">
    <citation type="submission" date="2022-08" db="EMBL/GenBank/DDBJ databases">
        <title>Draft genome sequence of Microbacterium arabinogalactanolyticum JCM 9171.</title>
        <authorList>
            <person name="Fujita K."/>
            <person name="Ishiwata A."/>
            <person name="Fushinobu S."/>
        </authorList>
    </citation>
    <scope>NUCLEOTIDE SEQUENCE</scope>
    <source>
        <strain evidence="6">JCM 9171</strain>
    </source>
</reference>
<dbReference type="EMBL" id="BRZC01000003">
    <property type="protein sequence ID" value="GLC84108.1"/>
    <property type="molecule type" value="Genomic_DNA"/>
</dbReference>
<dbReference type="Pfam" id="PF13377">
    <property type="entry name" value="Peripla_BP_3"/>
    <property type="match status" value="1"/>
</dbReference>
<dbReference type="PANTHER" id="PTHR30146">
    <property type="entry name" value="LACI-RELATED TRANSCRIPTIONAL REPRESSOR"/>
    <property type="match status" value="1"/>
</dbReference>
<keyword evidence="1" id="KW-0805">Transcription regulation</keyword>
<proteinExistence type="predicted"/>
<dbReference type="SUPFAM" id="SSF53822">
    <property type="entry name" value="Periplasmic binding protein-like I"/>
    <property type="match status" value="1"/>
</dbReference>
<evidence type="ECO:0000256" key="1">
    <source>
        <dbReference type="ARBA" id="ARBA00023015"/>
    </source>
</evidence>
<dbReference type="SUPFAM" id="SSF47413">
    <property type="entry name" value="lambda repressor-like DNA-binding domains"/>
    <property type="match status" value="1"/>
</dbReference>
<sequence>MADDETVDAATGGPAGEHVRPGESATIYDVARLAGVNPSTVSRALNRPGRVSAATERRIRAAAETLHYQVNPMARALPTGRTSIIGLVVADITNPVFFDVVRGAETAATRAGYTLVLTESEESDEREYERAERMLRMVDGLLLATPRMPDEHIRALAGQKQVAVVNRQVEDVLSVVPDAQHGIAEAVRHLRGLGHSRIAYLPGPSLSWMARRRGELLAQRCEWAHIELIALDSVAPTVAGGRSAARAARDSGATAVVAYNDLIAIGLMQELVETGIRIPADLSVIGFDDIFGADFTSPSLTTVKSPLREAGDHAMTALLSRVAGDAAPYVGFDLETTLVVRGSTGPAA</sequence>
<keyword evidence="3" id="KW-0804">Transcription</keyword>
<dbReference type="PROSITE" id="PS50932">
    <property type="entry name" value="HTH_LACI_2"/>
    <property type="match status" value="1"/>
</dbReference>
<dbReference type="Gene3D" id="3.40.50.2300">
    <property type="match status" value="2"/>
</dbReference>
<dbReference type="RefSeq" id="WP_285631379.1">
    <property type="nucleotide sequence ID" value="NZ_BAAAUK010000003.1"/>
</dbReference>
<accession>A0ABQ5NE82</accession>
<dbReference type="Pfam" id="PF00356">
    <property type="entry name" value="LacI"/>
    <property type="match status" value="1"/>
</dbReference>
<organism evidence="6 7">
    <name type="scientific">Microbacterium arabinogalactanolyticum</name>
    <dbReference type="NCBI Taxonomy" id="69365"/>
    <lineage>
        <taxon>Bacteria</taxon>
        <taxon>Bacillati</taxon>
        <taxon>Actinomycetota</taxon>
        <taxon>Actinomycetes</taxon>
        <taxon>Micrococcales</taxon>
        <taxon>Microbacteriaceae</taxon>
        <taxon>Microbacterium</taxon>
    </lineage>
</organism>
<keyword evidence="7" id="KW-1185">Reference proteome</keyword>
<evidence type="ECO:0000256" key="4">
    <source>
        <dbReference type="SAM" id="MobiDB-lite"/>
    </source>
</evidence>
<dbReference type="CDD" id="cd01392">
    <property type="entry name" value="HTH_LacI"/>
    <property type="match status" value="1"/>
</dbReference>
<name>A0ABQ5NE82_9MICO</name>
<comment type="caution">
    <text evidence="6">The sequence shown here is derived from an EMBL/GenBank/DDBJ whole genome shotgun (WGS) entry which is preliminary data.</text>
</comment>
<dbReference type="PANTHER" id="PTHR30146:SF138">
    <property type="entry name" value="TRANSCRIPTIONAL REGULATORY PROTEIN"/>
    <property type="match status" value="1"/>
</dbReference>
<evidence type="ECO:0000256" key="3">
    <source>
        <dbReference type="ARBA" id="ARBA00023163"/>
    </source>
</evidence>
<dbReference type="InterPro" id="IPR000843">
    <property type="entry name" value="HTH_LacI"/>
</dbReference>
<keyword evidence="2" id="KW-0238">DNA-binding</keyword>
<evidence type="ECO:0000313" key="6">
    <source>
        <dbReference type="EMBL" id="GLC84108.1"/>
    </source>
</evidence>
<evidence type="ECO:0000256" key="2">
    <source>
        <dbReference type="ARBA" id="ARBA00023125"/>
    </source>
</evidence>
<evidence type="ECO:0000313" key="7">
    <source>
        <dbReference type="Proteomes" id="UP001165068"/>
    </source>
</evidence>
<protein>
    <submittedName>
        <fullName evidence="6">LacI family transcriptional regulator</fullName>
    </submittedName>
</protein>
<dbReference type="InterPro" id="IPR028082">
    <property type="entry name" value="Peripla_BP_I"/>
</dbReference>